<protein>
    <submittedName>
        <fullName evidence="7">Nitroreductase</fullName>
    </submittedName>
</protein>
<evidence type="ECO:0000259" key="6">
    <source>
        <dbReference type="Pfam" id="PF00881"/>
    </source>
</evidence>
<dbReference type="GO" id="GO:0016491">
    <property type="term" value="F:oxidoreductase activity"/>
    <property type="evidence" value="ECO:0007669"/>
    <property type="project" value="UniProtKB-KW"/>
</dbReference>
<dbReference type="AlphaFoldDB" id="A0A4R3UJQ7"/>
<feature type="domain" description="Nitroreductase" evidence="6">
    <location>
        <begin position="19"/>
        <end position="211"/>
    </location>
</feature>
<dbReference type="InterPro" id="IPR029479">
    <property type="entry name" value="Nitroreductase"/>
</dbReference>
<dbReference type="EMBL" id="SMBU01000032">
    <property type="protein sequence ID" value="TCU89842.1"/>
    <property type="molecule type" value="Genomic_DNA"/>
</dbReference>
<dbReference type="RefSeq" id="WP_243655827.1">
    <property type="nucleotide sequence ID" value="NZ_CBCSGL010000035.1"/>
</dbReference>
<dbReference type="PANTHER" id="PTHR43673:SF2">
    <property type="entry name" value="NITROREDUCTASE"/>
    <property type="match status" value="1"/>
</dbReference>
<dbReference type="Gene3D" id="3.40.109.10">
    <property type="entry name" value="NADH Oxidase"/>
    <property type="match status" value="1"/>
</dbReference>
<evidence type="ECO:0000313" key="8">
    <source>
        <dbReference type="Proteomes" id="UP000295110"/>
    </source>
</evidence>
<dbReference type="InterPro" id="IPR000415">
    <property type="entry name" value="Nitroreductase-like"/>
</dbReference>
<comment type="similarity">
    <text evidence="2">Belongs to the nitroreductase family.</text>
</comment>
<keyword evidence="3" id="KW-0285">Flavoprotein</keyword>
<evidence type="ECO:0000313" key="7">
    <source>
        <dbReference type="EMBL" id="TCU89842.1"/>
    </source>
</evidence>
<comment type="caution">
    <text evidence="7">The sequence shown here is derived from an EMBL/GenBank/DDBJ whole genome shotgun (WGS) entry which is preliminary data.</text>
</comment>
<reference evidence="7 8" key="1">
    <citation type="submission" date="2019-03" db="EMBL/GenBank/DDBJ databases">
        <title>Genomic Encyclopedia of Type Strains, Phase IV (KMG-IV): sequencing the most valuable type-strain genomes for metagenomic binning, comparative biology and taxonomic classification.</title>
        <authorList>
            <person name="Goeker M."/>
        </authorList>
    </citation>
    <scope>NUCLEOTIDE SEQUENCE [LARGE SCALE GENOMIC DNA]</scope>
    <source>
        <strain evidence="7 8">DSM 654</strain>
    </source>
</reference>
<organism evidence="7 8">
    <name type="scientific">Roseateles saccharophilus</name>
    <name type="common">Pseudomonas saccharophila</name>
    <dbReference type="NCBI Taxonomy" id="304"/>
    <lineage>
        <taxon>Bacteria</taxon>
        <taxon>Pseudomonadati</taxon>
        <taxon>Pseudomonadota</taxon>
        <taxon>Betaproteobacteria</taxon>
        <taxon>Burkholderiales</taxon>
        <taxon>Sphaerotilaceae</taxon>
        <taxon>Roseateles</taxon>
    </lineage>
</organism>
<dbReference type="Proteomes" id="UP000295110">
    <property type="component" value="Unassembled WGS sequence"/>
</dbReference>
<dbReference type="CDD" id="cd02136">
    <property type="entry name" value="PnbA_NfnB-like"/>
    <property type="match status" value="1"/>
</dbReference>
<keyword evidence="4" id="KW-0288">FMN</keyword>
<gene>
    <name evidence="7" type="ORF">EV671_103221</name>
</gene>
<dbReference type="Pfam" id="PF00881">
    <property type="entry name" value="Nitroreductase"/>
    <property type="match status" value="1"/>
</dbReference>
<sequence>MSRFDMPTPAQTAAVDEAITSRHSLRAFLPTPVPRQTVEDILAVASRAPSGTNTQPWQVHVLTGAALERVRSRLHAAYLDPAQNAANQEEYAYYPVEWRSPYIDRRRKVGWDLYGLLGIAKADKARMQVQHGRNFLFFDAPVGLFFTIDRVMEQGSWLDYGMFLQNVMVAARARGLHTCPQAAFTQFHALIAEELQLGPEQMLVCGMSLGHADPRAIENSLVTERAPVAEFTRFLEQ</sequence>
<evidence type="ECO:0000256" key="3">
    <source>
        <dbReference type="ARBA" id="ARBA00022630"/>
    </source>
</evidence>
<keyword evidence="5" id="KW-0560">Oxidoreductase</keyword>
<name>A0A4R3UJQ7_ROSSA</name>
<dbReference type="PANTHER" id="PTHR43673">
    <property type="entry name" value="NAD(P)H NITROREDUCTASE YDGI-RELATED"/>
    <property type="match status" value="1"/>
</dbReference>
<evidence type="ECO:0000256" key="1">
    <source>
        <dbReference type="ARBA" id="ARBA00001917"/>
    </source>
</evidence>
<comment type="cofactor">
    <cofactor evidence="1">
        <name>FMN</name>
        <dbReference type="ChEBI" id="CHEBI:58210"/>
    </cofactor>
</comment>
<evidence type="ECO:0000256" key="4">
    <source>
        <dbReference type="ARBA" id="ARBA00022643"/>
    </source>
</evidence>
<proteinExistence type="inferred from homology"/>
<evidence type="ECO:0000256" key="5">
    <source>
        <dbReference type="ARBA" id="ARBA00023002"/>
    </source>
</evidence>
<evidence type="ECO:0000256" key="2">
    <source>
        <dbReference type="ARBA" id="ARBA00007118"/>
    </source>
</evidence>
<keyword evidence="8" id="KW-1185">Reference proteome</keyword>
<dbReference type="SUPFAM" id="SSF55469">
    <property type="entry name" value="FMN-dependent nitroreductase-like"/>
    <property type="match status" value="1"/>
</dbReference>
<accession>A0A4R3UJQ7</accession>